<feature type="compositionally biased region" description="Pro residues" evidence="1">
    <location>
        <begin position="1"/>
        <end position="13"/>
    </location>
</feature>
<feature type="compositionally biased region" description="Low complexity" evidence="1">
    <location>
        <begin position="67"/>
        <end position="79"/>
    </location>
</feature>
<feature type="region of interest" description="Disordered" evidence="1">
    <location>
        <begin position="61"/>
        <end position="115"/>
    </location>
</feature>
<proteinExistence type="predicted"/>
<evidence type="ECO:0000259" key="2">
    <source>
        <dbReference type="Pfam" id="PF13406"/>
    </source>
</evidence>
<keyword evidence="4" id="KW-1185">Reference proteome</keyword>
<feature type="domain" description="Transglycosylase SLT" evidence="2">
    <location>
        <begin position="188"/>
        <end position="242"/>
    </location>
</feature>
<dbReference type="PANTHER" id="PTHR30163">
    <property type="entry name" value="MEMBRANE-BOUND LYTIC MUREIN TRANSGLYCOSYLASE B"/>
    <property type="match status" value="1"/>
</dbReference>
<feature type="compositionally biased region" description="Basic residues" evidence="1">
    <location>
        <begin position="15"/>
        <end position="31"/>
    </location>
</feature>
<keyword evidence="3" id="KW-0808">Transferase</keyword>
<dbReference type="PANTHER" id="PTHR30163:SF8">
    <property type="entry name" value="LYTIC MUREIN TRANSGLYCOSYLASE"/>
    <property type="match status" value="1"/>
</dbReference>
<comment type="caution">
    <text evidence="3">The sequence shown here is derived from an EMBL/GenBank/DDBJ whole genome shotgun (WGS) entry which is preliminary data.</text>
</comment>
<accession>A0ABV6XH09</accession>
<organism evidence="3 4">
    <name type="scientific">Streptacidiphilus jeojiensis</name>
    <dbReference type="NCBI Taxonomy" id="3229225"/>
    <lineage>
        <taxon>Bacteria</taxon>
        <taxon>Bacillati</taxon>
        <taxon>Actinomycetota</taxon>
        <taxon>Actinomycetes</taxon>
        <taxon>Kitasatosporales</taxon>
        <taxon>Streptomycetaceae</taxon>
        <taxon>Streptacidiphilus</taxon>
    </lineage>
</organism>
<evidence type="ECO:0000256" key="1">
    <source>
        <dbReference type="SAM" id="MobiDB-lite"/>
    </source>
</evidence>
<feature type="compositionally biased region" description="Low complexity" evidence="1">
    <location>
        <begin position="295"/>
        <end position="344"/>
    </location>
</feature>
<feature type="region of interest" description="Disordered" evidence="1">
    <location>
        <begin position="295"/>
        <end position="440"/>
    </location>
</feature>
<dbReference type="Pfam" id="PF13406">
    <property type="entry name" value="SLT_2"/>
    <property type="match status" value="1"/>
</dbReference>
<dbReference type="GO" id="GO:0016757">
    <property type="term" value="F:glycosyltransferase activity"/>
    <property type="evidence" value="ECO:0007669"/>
    <property type="project" value="UniProtKB-KW"/>
</dbReference>
<gene>
    <name evidence="3" type="ORF">ABUW04_04190</name>
</gene>
<dbReference type="EC" id="2.4.-.-" evidence="3"/>
<dbReference type="RefSeq" id="WP_380562800.1">
    <property type="nucleotide sequence ID" value="NZ_JBEUKS010000001.1"/>
</dbReference>
<evidence type="ECO:0000313" key="4">
    <source>
        <dbReference type="Proteomes" id="UP001592581"/>
    </source>
</evidence>
<feature type="region of interest" description="Disordered" evidence="1">
    <location>
        <begin position="1"/>
        <end position="32"/>
    </location>
</feature>
<dbReference type="SUPFAM" id="SSF53955">
    <property type="entry name" value="Lysozyme-like"/>
    <property type="match status" value="1"/>
</dbReference>
<reference evidence="3 4" key="1">
    <citation type="submission" date="2024-06" db="EMBL/GenBank/DDBJ databases">
        <authorList>
            <person name="Lee S.D."/>
        </authorList>
    </citation>
    <scope>NUCLEOTIDE SEQUENCE [LARGE SCALE GENOMIC DNA]</scope>
    <source>
        <strain evidence="3 4">N1-10</strain>
    </source>
</reference>
<keyword evidence="3" id="KW-0328">Glycosyltransferase</keyword>
<feature type="compositionally biased region" description="Low complexity" evidence="1">
    <location>
        <begin position="92"/>
        <end position="115"/>
    </location>
</feature>
<sequence>MHPEPPSTPPAPRRAPVHRRLATRPKPRRRTTPIGVGALLALVFLGGSQAVGFAVPVAAPPTPQQAPPSTATGDGAPLDLAPPPPLAESGQPTAAGTTATTGTTAPGSSASTLPTTQAGSVAIPAVVLTAYRRAESAIAVTTPGCHLSWTLLSAIGQVESGQADNGDVSADGTTLQPILGPLLDGSNGSAAIRDAAGNWVRAEGPMQFLPSTWAAWGTDGNGDGRADPNNIFDAALAAGHYLCAGSRDLNQPGDLSQAILSYNHSDTYLATVLAWISYYQHNGVTAAAPVTPTGTTATTAPTTAAAKPSATTGAPTTAPTTARASSSPTTAAPSPSTSAGSGKPSPTPDPSASPSSPTSATPTPSPSATSGSPTACPSDTTQPTGGTPAPTPSAAASTSPPATPAAGTTPSPTPSASATTCGSATPSPTTASPSATVPSP</sequence>
<evidence type="ECO:0000313" key="3">
    <source>
        <dbReference type="EMBL" id="MFC1437447.1"/>
    </source>
</evidence>
<protein>
    <submittedName>
        <fullName evidence="3">Lytic murein transglycosylase</fullName>
        <ecNumber evidence="3">2.4.-.-</ecNumber>
    </submittedName>
</protein>
<dbReference type="Proteomes" id="UP001592581">
    <property type="component" value="Unassembled WGS sequence"/>
</dbReference>
<dbReference type="InterPro" id="IPR043426">
    <property type="entry name" value="MltB-like"/>
</dbReference>
<dbReference type="InterPro" id="IPR023346">
    <property type="entry name" value="Lysozyme-like_dom_sf"/>
</dbReference>
<feature type="compositionally biased region" description="Low complexity" evidence="1">
    <location>
        <begin position="352"/>
        <end position="440"/>
    </location>
</feature>
<name>A0ABV6XH09_9ACTN</name>
<dbReference type="CDD" id="cd13399">
    <property type="entry name" value="Slt35-like"/>
    <property type="match status" value="1"/>
</dbReference>
<dbReference type="EMBL" id="JBEUKS010000001">
    <property type="protein sequence ID" value="MFC1437447.1"/>
    <property type="molecule type" value="Genomic_DNA"/>
</dbReference>
<dbReference type="Gene3D" id="1.10.530.10">
    <property type="match status" value="1"/>
</dbReference>
<dbReference type="InterPro" id="IPR031304">
    <property type="entry name" value="SLT_2"/>
</dbReference>